<proteinExistence type="predicted"/>
<organism evidence="1 2">
    <name type="scientific">Allacma fusca</name>
    <dbReference type="NCBI Taxonomy" id="39272"/>
    <lineage>
        <taxon>Eukaryota</taxon>
        <taxon>Metazoa</taxon>
        <taxon>Ecdysozoa</taxon>
        <taxon>Arthropoda</taxon>
        <taxon>Hexapoda</taxon>
        <taxon>Collembola</taxon>
        <taxon>Symphypleona</taxon>
        <taxon>Sminthuridae</taxon>
        <taxon>Allacma</taxon>
    </lineage>
</organism>
<keyword evidence="2" id="KW-1185">Reference proteome</keyword>
<dbReference type="EMBL" id="CAJVCH010032580">
    <property type="protein sequence ID" value="CAG7712156.1"/>
    <property type="molecule type" value="Genomic_DNA"/>
</dbReference>
<feature type="non-terminal residue" evidence="1">
    <location>
        <position position="76"/>
    </location>
</feature>
<dbReference type="Proteomes" id="UP000708208">
    <property type="component" value="Unassembled WGS sequence"/>
</dbReference>
<accession>A0A8J2JD17</accession>
<dbReference type="AlphaFoldDB" id="A0A8J2JD17"/>
<sequence>PSLRDRVKLVGKCQFLLDDKCLFECSKTRIKCVSCDILFGKKPTLKAHLSDCPGNPSDDVTETFKYLGRVYDKVQS</sequence>
<comment type="caution">
    <text evidence="1">The sequence shown here is derived from an EMBL/GenBank/DDBJ whole genome shotgun (WGS) entry which is preliminary data.</text>
</comment>
<feature type="non-terminal residue" evidence="1">
    <location>
        <position position="1"/>
    </location>
</feature>
<gene>
    <name evidence="1" type="ORF">AFUS01_LOCUS5141</name>
</gene>
<evidence type="ECO:0000313" key="1">
    <source>
        <dbReference type="EMBL" id="CAG7712156.1"/>
    </source>
</evidence>
<name>A0A8J2JD17_9HEXA</name>
<protein>
    <submittedName>
        <fullName evidence="1">Uncharacterized protein</fullName>
    </submittedName>
</protein>
<reference evidence="1" key="1">
    <citation type="submission" date="2021-06" db="EMBL/GenBank/DDBJ databases">
        <authorList>
            <person name="Hodson N. C."/>
            <person name="Mongue J. A."/>
            <person name="Jaron S. K."/>
        </authorList>
    </citation>
    <scope>NUCLEOTIDE SEQUENCE</scope>
</reference>
<evidence type="ECO:0000313" key="2">
    <source>
        <dbReference type="Proteomes" id="UP000708208"/>
    </source>
</evidence>